<comment type="caution">
    <text evidence="2">The sequence shown here is derived from an EMBL/GenBank/DDBJ whole genome shotgun (WGS) entry which is preliminary data.</text>
</comment>
<keyword evidence="3" id="KW-1185">Reference proteome</keyword>
<dbReference type="Pfam" id="PF03401">
    <property type="entry name" value="TctC"/>
    <property type="match status" value="1"/>
</dbReference>
<dbReference type="InterPro" id="IPR005064">
    <property type="entry name" value="BUG"/>
</dbReference>
<name>A0ABT2NRN4_9RHOB</name>
<reference evidence="3" key="1">
    <citation type="submission" date="2023-07" db="EMBL/GenBank/DDBJ databases">
        <title>Defluviimonas sediminis sp. nov., isolated from mangrove sediment.</title>
        <authorList>
            <person name="Liu L."/>
            <person name="Li J."/>
            <person name="Huang Y."/>
            <person name="Pan J."/>
            <person name="Li M."/>
        </authorList>
    </citation>
    <scope>NUCLEOTIDE SEQUENCE [LARGE SCALE GENOMIC DNA]</scope>
    <source>
        <strain evidence="3">FT324</strain>
    </source>
</reference>
<dbReference type="PANTHER" id="PTHR42928">
    <property type="entry name" value="TRICARBOXYLATE-BINDING PROTEIN"/>
    <property type="match status" value="1"/>
</dbReference>
<evidence type="ECO:0000313" key="3">
    <source>
        <dbReference type="Proteomes" id="UP001205601"/>
    </source>
</evidence>
<dbReference type="CDD" id="cd07012">
    <property type="entry name" value="PBP2_Bug_TTT"/>
    <property type="match status" value="1"/>
</dbReference>
<dbReference type="PANTHER" id="PTHR42928:SF5">
    <property type="entry name" value="BLR1237 PROTEIN"/>
    <property type="match status" value="1"/>
</dbReference>
<sequence length="339" mass="35944">MSTDDNSQGVAGRRPREEKMKHYGIRALLGAAALATMTAGATPALAEYPVETVRLITHSSPGGGMDVFLREIGKHLGPIMGVNFVVENVTGSGGAAAMAEVVNGAKDGSVFYGATPTHIITSLLSAPPVTYEDLDPVVNFFNDPQTVYVLADSPYNTLNDVVDAAKANPGGVVVAVSTPGSLDRQVMEEFQAVTGTSMVVLTHDGGGDAVLSVLNGTAQVGVSEIAELRGQLDAKAVRILATYTENRVPGIGDVPTAREQGIDLVVSKFRGLVGAKDLPPEVIAAWEDGVAKLMEDPEFRKWYEAEGLENAYMTQAEARVARDEFVTSLKAFFEKFDIK</sequence>
<evidence type="ECO:0000313" key="2">
    <source>
        <dbReference type="EMBL" id="MCT8331587.1"/>
    </source>
</evidence>
<evidence type="ECO:0000256" key="1">
    <source>
        <dbReference type="ARBA" id="ARBA00006987"/>
    </source>
</evidence>
<dbReference type="InterPro" id="IPR042100">
    <property type="entry name" value="Bug_dom1"/>
</dbReference>
<comment type="similarity">
    <text evidence="1">Belongs to the UPF0065 (bug) family.</text>
</comment>
<accession>A0ABT2NRN4</accession>
<protein>
    <submittedName>
        <fullName evidence="2">Tripartite tricarboxylate transporter substrate binding protein</fullName>
    </submittedName>
</protein>
<dbReference type="SUPFAM" id="SSF53850">
    <property type="entry name" value="Periplasmic binding protein-like II"/>
    <property type="match status" value="1"/>
</dbReference>
<dbReference type="Gene3D" id="3.40.190.10">
    <property type="entry name" value="Periplasmic binding protein-like II"/>
    <property type="match status" value="1"/>
</dbReference>
<dbReference type="Proteomes" id="UP001205601">
    <property type="component" value="Unassembled WGS sequence"/>
</dbReference>
<dbReference type="PIRSF" id="PIRSF017082">
    <property type="entry name" value="YflP"/>
    <property type="match status" value="1"/>
</dbReference>
<dbReference type="EMBL" id="JAOCQF010000005">
    <property type="protein sequence ID" value="MCT8331587.1"/>
    <property type="molecule type" value="Genomic_DNA"/>
</dbReference>
<dbReference type="Gene3D" id="3.40.190.150">
    <property type="entry name" value="Bordetella uptake gene, domain 1"/>
    <property type="match status" value="1"/>
</dbReference>
<organism evidence="2 3">
    <name type="scientific">Albidovulum sediminis</name>
    <dbReference type="NCBI Taxonomy" id="3066345"/>
    <lineage>
        <taxon>Bacteria</taxon>
        <taxon>Pseudomonadati</taxon>
        <taxon>Pseudomonadota</taxon>
        <taxon>Alphaproteobacteria</taxon>
        <taxon>Rhodobacterales</taxon>
        <taxon>Paracoccaceae</taxon>
        <taxon>Albidovulum</taxon>
    </lineage>
</organism>
<proteinExistence type="inferred from homology"/>
<gene>
    <name evidence="2" type="ORF">N5I32_18885</name>
</gene>